<dbReference type="STRING" id="1068978.AMETH_3856"/>
<dbReference type="Proteomes" id="UP000062973">
    <property type="component" value="Chromosome"/>
</dbReference>
<dbReference type="GO" id="GO:0046872">
    <property type="term" value="F:metal ion binding"/>
    <property type="evidence" value="ECO:0007669"/>
    <property type="project" value="UniProtKB-KW"/>
</dbReference>
<evidence type="ECO:0000256" key="2">
    <source>
        <dbReference type="ARBA" id="ARBA00022723"/>
    </source>
</evidence>
<accession>A0A076MSQ3</accession>
<evidence type="ECO:0000256" key="7">
    <source>
        <dbReference type="SAM" id="MobiDB-lite"/>
    </source>
</evidence>
<dbReference type="PATRIC" id="fig|1068978.7.peg.4123"/>
<dbReference type="KEGG" id="amq:AMETH_3856"/>
<dbReference type="GO" id="GO:0004553">
    <property type="term" value="F:hydrolase activity, hydrolyzing O-glycosyl compounds"/>
    <property type="evidence" value="ECO:0007669"/>
    <property type="project" value="InterPro"/>
</dbReference>
<keyword evidence="5" id="KW-0464">Manganese</keyword>
<dbReference type="InterPro" id="IPR022616">
    <property type="entry name" value="Glyco_hydro_4_C"/>
</dbReference>
<protein>
    <submittedName>
        <fullName evidence="9">Glucosidase</fullName>
    </submittedName>
</protein>
<keyword evidence="2" id="KW-0479">Metal-binding</keyword>
<dbReference type="PANTHER" id="PTHR32092:SF5">
    <property type="entry name" value="6-PHOSPHO-BETA-GLUCOSIDASE"/>
    <property type="match status" value="1"/>
</dbReference>
<reference evidence="9 10" key="1">
    <citation type="submission" date="2014-07" db="EMBL/GenBank/DDBJ databases">
        <title>Whole Genome Sequence of the Amycolatopsis methanolica 239.</title>
        <authorList>
            <person name="Tang B."/>
        </authorList>
    </citation>
    <scope>NUCLEOTIDE SEQUENCE [LARGE SCALE GENOMIC DNA]</scope>
    <source>
        <strain evidence="9 10">239</strain>
    </source>
</reference>
<dbReference type="Gene3D" id="3.90.110.10">
    <property type="entry name" value="Lactate dehydrogenase/glycoside hydrolase, family 4, C-terminal"/>
    <property type="match status" value="1"/>
</dbReference>
<feature type="compositionally biased region" description="Basic and acidic residues" evidence="7">
    <location>
        <begin position="59"/>
        <end position="71"/>
    </location>
</feature>
<dbReference type="AlphaFoldDB" id="A0A076MSQ3"/>
<evidence type="ECO:0000256" key="4">
    <source>
        <dbReference type="ARBA" id="ARBA00023027"/>
    </source>
</evidence>
<evidence type="ECO:0000256" key="6">
    <source>
        <dbReference type="ARBA" id="ARBA00023295"/>
    </source>
</evidence>
<evidence type="ECO:0000313" key="9">
    <source>
        <dbReference type="EMBL" id="AIJ23948.1"/>
    </source>
</evidence>
<sequence>MNGIATEIATRLTAVTRRPSTLPKCSSLLMKVACQAAFFLEPREVGGVGDAAADVEAGDAERDREQERDPPAEGLHPLGAEAAGHRGGYEAMAVAVMRSLAGDGAATPVLNARNRGAVPGLPTDAIVEVPCLVDTNGAHPIAGDPLPEAQLALARAVKTAGRTTITAALTGSRALAEDAFAAHPLVGDRSVARRLVAGYHAAHPELRALR</sequence>
<dbReference type="HOGENOM" id="CLU_1307996_0_0_11"/>
<organism evidence="9 10">
    <name type="scientific">Amycolatopsis methanolica 239</name>
    <dbReference type="NCBI Taxonomy" id="1068978"/>
    <lineage>
        <taxon>Bacteria</taxon>
        <taxon>Bacillati</taxon>
        <taxon>Actinomycetota</taxon>
        <taxon>Actinomycetes</taxon>
        <taxon>Pseudonocardiales</taxon>
        <taxon>Pseudonocardiaceae</taxon>
        <taxon>Amycolatopsis</taxon>
        <taxon>Amycolatopsis methanolica group</taxon>
    </lineage>
</organism>
<keyword evidence="10" id="KW-1185">Reference proteome</keyword>
<comment type="cofactor">
    <cofactor evidence="1">
        <name>NAD(+)</name>
        <dbReference type="ChEBI" id="CHEBI:57540"/>
    </cofactor>
</comment>
<evidence type="ECO:0000256" key="3">
    <source>
        <dbReference type="ARBA" id="ARBA00022801"/>
    </source>
</evidence>
<keyword evidence="3" id="KW-0378">Hydrolase</keyword>
<dbReference type="EMBL" id="CP009110">
    <property type="protein sequence ID" value="AIJ23948.1"/>
    <property type="molecule type" value="Genomic_DNA"/>
</dbReference>
<evidence type="ECO:0000313" key="10">
    <source>
        <dbReference type="Proteomes" id="UP000062973"/>
    </source>
</evidence>
<dbReference type="Pfam" id="PF11975">
    <property type="entry name" value="Glyco_hydro_4C"/>
    <property type="match status" value="1"/>
</dbReference>
<feature type="domain" description="Glycosyl hydrolase family 4 C-terminal" evidence="8">
    <location>
        <begin position="82"/>
        <end position="186"/>
    </location>
</feature>
<evidence type="ECO:0000256" key="5">
    <source>
        <dbReference type="ARBA" id="ARBA00023211"/>
    </source>
</evidence>
<name>A0A076MSQ3_AMYME</name>
<feature type="region of interest" description="Disordered" evidence="7">
    <location>
        <begin position="55"/>
        <end position="77"/>
    </location>
</feature>
<dbReference type="InterPro" id="IPR001088">
    <property type="entry name" value="Glyco_hydro_4"/>
</dbReference>
<gene>
    <name evidence="9" type="primary">celF</name>
    <name evidence="9" type="ORF">AMETH_3856</name>
</gene>
<dbReference type="InterPro" id="IPR015955">
    <property type="entry name" value="Lactate_DH/Glyco_Ohase_4_C"/>
</dbReference>
<evidence type="ECO:0000256" key="1">
    <source>
        <dbReference type="ARBA" id="ARBA00001911"/>
    </source>
</evidence>
<dbReference type="SUPFAM" id="SSF56327">
    <property type="entry name" value="LDH C-terminal domain-like"/>
    <property type="match status" value="1"/>
</dbReference>
<evidence type="ECO:0000259" key="8">
    <source>
        <dbReference type="Pfam" id="PF11975"/>
    </source>
</evidence>
<dbReference type="eggNOG" id="COG1486">
    <property type="taxonomic scope" value="Bacteria"/>
</dbReference>
<dbReference type="GO" id="GO:0016616">
    <property type="term" value="F:oxidoreductase activity, acting on the CH-OH group of donors, NAD or NADP as acceptor"/>
    <property type="evidence" value="ECO:0007669"/>
    <property type="project" value="InterPro"/>
</dbReference>
<keyword evidence="6" id="KW-0326">Glycosidase</keyword>
<proteinExistence type="predicted"/>
<keyword evidence="4" id="KW-0520">NAD</keyword>
<dbReference type="GO" id="GO:0005975">
    <property type="term" value="P:carbohydrate metabolic process"/>
    <property type="evidence" value="ECO:0007669"/>
    <property type="project" value="InterPro"/>
</dbReference>
<dbReference type="PANTHER" id="PTHR32092">
    <property type="entry name" value="6-PHOSPHO-BETA-GLUCOSIDASE-RELATED"/>
    <property type="match status" value="1"/>
</dbReference>